<dbReference type="Gene3D" id="3.40.50.2000">
    <property type="entry name" value="Glycogen Phosphorylase B"/>
    <property type="match status" value="1"/>
</dbReference>
<keyword evidence="2" id="KW-0472">Membrane</keyword>
<feature type="transmembrane region" description="Helical" evidence="2">
    <location>
        <begin position="1313"/>
        <end position="1335"/>
    </location>
</feature>
<dbReference type="PANTHER" id="PTHR12526:SF630">
    <property type="entry name" value="GLYCOSYLTRANSFERASE"/>
    <property type="match status" value="1"/>
</dbReference>
<feature type="transmembrane region" description="Helical" evidence="2">
    <location>
        <begin position="890"/>
        <end position="918"/>
    </location>
</feature>
<dbReference type="Proteomes" id="UP000799757">
    <property type="component" value="Unassembled WGS sequence"/>
</dbReference>
<feature type="compositionally biased region" description="Polar residues" evidence="1">
    <location>
        <begin position="2960"/>
        <end position="2975"/>
    </location>
</feature>
<feature type="transmembrane region" description="Helical" evidence="2">
    <location>
        <begin position="22"/>
        <end position="44"/>
    </location>
</feature>
<dbReference type="SUPFAM" id="SSF53756">
    <property type="entry name" value="UDP-Glycosyltransferase/glycogen phosphorylase"/>
    <property type="match status" value="1"/>
</dbReference>
<feature type="transmembrane region" description="Helical" evidence="2">
    <location>
        <begin position="960"/>
        <end position="983"/>
    </location>
</feature>
<keyword evidence="2" id="KW-1133">Transmembrane helix</keyword>
<feature type="transmembrane region" description="Helical" evidence="2">
    <location>
        <begin position="853"/>
        <end position="870"/>
    </location>
</feature>
<feature type="transmembrane region" description="Helical" evidence="2">
    <location>
        <begin position="995"/>
        <end position="1014"/>
    </location>
</feature>
<dbReference type="EMBL" id="MU001925">
    <property type="protein sequence ID" value="KAF2793495.1"/>
    <property type="molecule type" value="Genomic_DNA"/>
</dbReference>
<feature type="transmembrane region" description="Helical" evidence="2">
    <location>
        <begin position="1341"/>
        <end position="1358"/>
    </location>
</feature>
<evidence type="ECO:0000256" key="1">
    <source>
        <dbReference type="SAM" id="MobiDB-lite"/>
    </source>
</evidence>
<organism evidence="3 4">
    <name type="scientific">Melanomma pulvis-pyrius CBS 109.77</name>
    <dbReference type="NCBI Taxonomy" id="1314802"/>
    <lineage>
        <taxon>Eukaryota</taxon>
        <taxon>Fungi</taxon>
        <taxon>Dikarya</taxon>
        <taxon>Ascomycota</taxon>
        <taxon>Pezizomycotina</taxon>
        <taxon>Dothideomycetes</taxon>
        <taxon>Pleosporomycetidae</taxon>
        <taxon>Pleosporales</taxon>
        <taxon>Melanommataceae</taxon>
        <taxon>Melanomma</taxon>
    </lineage>
</organism>
<dbReference type="PANTHER" id="PTHR12526">
    <property type="entry name" value="GLYCOSYLTRANSFERASE"/>
    <property type="match status" value="1"/>
</dbReference>
<keyword evidence="4" id="KW-1185">Reference proteome</keyword>
<accession>A0A6A6XC57</accession>
<keyword evidence="2" id="KW-0812">Transmembrane</keyword>
<reference evidence="3" key="1">
    <citation type="journal article" date="2020" name="Stud. Mycol.">
        <title>101 Dothideomycetes genomes: a test case for predicting lifestyles and emergence of pathogens.</title>
        <authorList>
            <person name="Haridas S."/>
            <person name="Albert R."/>
            <person name="Binder M."/>
            <person name="Bloem J."/>
            <person name="Labutti K."/>
            <person name="Salamov A."/>
            <person name="Andreopoulos B."/>
            <person name="Baker S."/>
            <person name="Barry K."/>
            <person name="Bills G."/>
            <person name="Bluhm B."/>
            <person name="Cannon C."/>
            <person name="Castanera R."/>
            <person name="Culley D."/>
            <person name="Daum C."/>
            <person name="Ezra D."/>
            <person name="Gonzalez J."/>
            <person name="Henrissat B."/>
            <person name="Kuo A."/>
            <person name="Liang C."/>
            <person name="Lipzen A."/>
            <person name="Lutzoni F."/>
            <person name="Magnuson J."/>
            <person name="Mondo S."/>
            <person name="Nolan M."/>
            <person name="Ohm R."/>
            <person name="Pangilinan J."/>
            <person name="Park H.-J."/>
            <person name="Ramirez L."/>
            <person name="Alfaro M."/>
            <person name="Sun H."/>
            <person name="Tritt A."/>
            <person name="Yoshinaga Y."/>
            <person name="Zwiers L.-H."/>
            <person name="Turgeon B."/>
            <person name="Goodwin S."/>
            <person name="Spatafora J."/>
            <person name="Crous P."/>
            <person name="Grigoriev I."/>
        </authorList>
    </citation>
    <scope>NUCLEOTIDE SEQUENCE</scope>
    <source>
        <strain evidence="3">CBS 109.77</strain>
    </source>
</reference>
<dbReference type="GO" id="GO:0016740">
    <property type="term" value="F:transferase activity"/>
    <property type="evidence" value="ECO:0007669"/>
    <property type="project" value="UniProtKB-KW"/>
</dbReference>
<name>A0A6A6XC57_9PLEO</name>
<dbReference type="Pfam" id="PF13692">
    <property type="entry name" value="Glyco_trans_1_4"/>
    <property type="match status" value="1"/>
</dbReference>
<feature type="transmembrane region" description="Helical" evidence="2">
    <location>
        <begin position="1020"/>
        <end position="1037"/>
    </location>
</feature>
<sequence length="3060" mass="344460">MAIILGISAFGSGATLNEWWEWALVAIISASGLIGIITLVWGSLNVIRKLFNNAAFIRPKDSLPTKPSSFGVYLGPLSTPVSEEEAHILSRWEAVILDYCRPGVLDAINDESLPLGPNIIARLDLLDVLKFVPMDNEVDMFRVVYLMSKTIRQYLRQPDQHRYFTGVLIAGWRERVSMPLLNGIAKLCSAHGLDVYLEIGPPDYLDQVQRLNFQLFAGVVVRNATILQNGERRDFFAMDKMKTTTKAFVSQSCLRPFTTLIWDTIDDDAELSHAVTRRAHMWCSYHGAIPYLVRHAALTDMSQVRNCEEPLAAFQWLKNRKVMSVHEKFRTTRVLSPEFSSIIDDYLPLQDVFPLLNSTIAGLDSSESESESDDNSSASTLTVQYPEIDENGALLPLISMSPHSPGLDWSASMDKRAANPLSCSFSGAFYGPLGCFPIGLNASQDDFEHVLRSQQRLRHLNLLSKLPAKQLHDVATLLSNYSMSDCRPLDLVPSSRETIMALTDSLARTNDEADDPYQVQVYTGLDSGFHTPTGAQFWAVWEVVPSTSSLIIYVSKSAQNIPAVLLHTYFSKSSFSRYQSFLVEYGLSEFETNSGSLERLPPRLEQDLNLLSSSDLLLYLQHLQFSEWDDGCPLLSAIRFQCEELLIDVPTYRQLKKLSNMEYISGTITDEHLVNSRLKWYRLCHLPCLDKHAALELFRHIDYNFRSLLWDRDHHNLDIITQAIEKLTSRDSIDSVSDFLLFCIFCAARKAGFEEVYIEVSDRNPLFNQYSDQSAAFAELFALGSRCEAYFDITPSDIGILLSKKHRDYYIDANHQPPMWIFNAPSFASAYAAAQTDIDPDQKASVLPGYRRFTFLSVFAIPALVDIMLLSTTGHGLYLSAFMSLTERKYATLALMVSLLLSGAIGTWISIGGTYYLISMAFSAANMFVLTRLIGGLALTLAASLIGFIVIGALHGVQAGAIFFFYLFGLTSYLSVLAVLSTYQIPGSSFLNGRRVIIAILPTLIISPIITIWIPDHDVIIYPSVLYIFVIFLVLGTRRVATQWVTWYHNIKTLNDSDVKEWYVRVNTRREIPLHALRSKGKRLSKDARASLAASESLASSSGITPGEPDLFYGLSEPAVLALCRTELYNAVRKENERHFWQKPTEDTFVKELAGCWESTLFLLDWYCRLTDTKRPIPYSSTWNLETQVALESMQQSQKGIRLHNSFIHWRNAGDEIGCGILYFLTALMDRWLDLLHGGNLVGLSPAKNNAYRLSVGFGLAYYLVGAVLLDYKAQHLHTLSEQSSPVSIDSIPQIRKAKTNDMKFRRHLYWNTLCRFVGVHVWALSLSAALVWIFNGSSTALIMFLAYVGSYSGLLLYQYNKIFSGPHALMPLLVAVILGLIVGNILKKVFPKFDYDNVISLAVATWTAALLSFYTAKLGLPEAFEIRLWISETLARFKRRKAPIDSTDSVNIRGLPSQYKIHWSTVEKFHAYNGMGQDQQWSQSELQAFSDKLRSGPKENRFKITPFGHPGDQITALLLSCTHDALSRLALQAFPAMPYLVQRIVLAWQNGLIKVFIVPMQAVSDVKADLRAISHYSDGHLTLYVASDSKGSTSAQVNVSSNCRAIAETLLHACSETMFGMPHLQADVTESILVCRSSSDEPYAVSECSKRSMPCGASDSQTVAFETMCRTDLLRSLCLGYDCDTQWDSLPLYIRRLFLRRCLGARGPYTNTEMTWINSNVAAEDACTILSRVARYDLSAYLMVNKYNYFKNRGEQFINEKEYRQITADIQESHHPVLNRSAISIFGVFTNYIRVPIAYTYHTIGTWIKFFVLAAMADPEYQRELNCALGGTPRFIAKPVTLLLTGLWIYSRFAMSIGLPFFIYHGRKDIAALSSTVQGSLITQKKDRLIIRSYGDTETAFVHSINDGGFKLVFYQGILKQEPKWGHTRITTYGKDLRVASRVEYKNGEVTNEYVYDYPSKRTQRVSKVTKVKNTKIPLSRRCVRGSDIGAKVQYNYKGHLESGSYIQHDNLVRFKYHYRKNAKYDDELLRAEFVLPHMSANVSWCAPPVRHAEKTERWIPTPRVHEATFVSGADVYECSWLYDHKFHPTITTKLNGDSVDTPDMIKFDWLGVLQKPTRCAFTDENPLLEFNSATSSLLSRCFRTNVKRQEISTSRARSQLWKAWKKRLDLDGVVVRWVDEELIRKDALLRPYWRRRDRGSLLKAEDYLALHADAIMASSDLTSDISAWTPLAIRISDLFSFGQGGDAVIFTRTKTLAGDTDNNLHVIAVDTGTWPNEGGGVSACRRDLINNLRTIKWHMVVESANDFGLPKHQTEENVESLKIIPLWGLDFLHPSHGMFTNKLDSEVDHLVKEATIDDIKMNFIPTLTALVRGARAVNMTQSDVKQATRALVNLNTYFQDSRHWKEVWTSDIVKDTWRKLWLTEDMPNAQPPSEWFRTELPTLGHLDTALELWFRYLFIFSIPIPEKIPHVFQASHHSVSASYGIVCKLKRNCTLQIWDHAISWRETNLYLSSAMCTLPPFIRNALLGLMKMTSCLILHHADQILPCADFFNPGWEVEIGSSKGQITHRNVFRRKVDPIVNGITDMQKFAPVSEIKTKSPTVTMLSHVWFAKDIKTALLAADIISNEWGFKDYKLDIYGALNKAPVYSSECQEILACKGLGPSVTLKGTADPAMVLADTWLFLNSSVSEGLPLALGEAALTGAPVVCTDVGASLRVLTDPDDGKRYSEVVAPNDAYGLARAQINLLAMLDEWAQYADDAPGTTAPILPHRPTAKDVEVITRRMYEKSSQRRKLGMMARNIVQKSFGGERYLREHEQMLWIGKACYEMLGLERIAPPPKHPGRMLSLRQRRQTLRTDTASSNIIDPQLEKMQHPRRPQRPAHLLSTNTSFSSVYMDEPAGPSNHIYGYEDDWGPLTPDSSVLYPKSDLDADDWGYFAPPASSAASASTEIPRPKKAHTRTQNSGSTFVPATTVPTRKGKTPVQYGYGYGHAGGWRHVPMPAPKQNAAPAAHVVKPDTGRRSVLARQAVRPDSTRSSIRARSHLNEVQVAEYPGVLDGRL</sequence>
<evidence type="ECO:0000313" key="3">
    <source>
        <dbReference type="EMBL" id="KAF2793495.1"/>
    </source>
</evidence>
<evidence type="ECO:0000256" key="2">
    <source>
        <dbReference type="SAM" id="Phobius"/>
    </source>
</evidence>
<evidence type="ECO:0000313" key="4">
    <source>
        <dbReference type="Proteomes" id="UP000799757"/>
    </source>
</evidence>
<feature type="region of interest" description="Disordered" evidence="1">
    <location>
        <begin position="2941"/>
        <end position="2979"/>
    </location>
</feature>
<proteinExistence type="predicted"/>
<feature type="transmembrane region" description="Helical" evidence="2">
    <location>
        <begin position="1370"/>
        <end position="1387"/>
    </location>
</feature>
<dbReference type="OrthoDB" id="2582433at2759"/>
<feature type="transmembrane region" description="Helical" evidence="2">
    <location>
        <begin position="930"/>
        <end position="954"/>
    </location>
</feature>
<keyword evidence="3" id="KW-0808">Transferase</keyword>
<gene>
    <name evidence="3" type="ORF">K505DRAFT_417771</name>
</gene>
<protein>
    <submittedName>
        <fullName evidence="3">Glycosyltransferase family 4 protein</fullName>
    </submittedName>
</protein>